<organism evidence="2 3">
    <name type="scientific">Nannocystis exedens</name>
    <dbReference type="NCBI Taxonomy" id="54"/>
    <lineage>
        <taxon>Bacteria</taxon>
        <taxon>Pseudomonadati</taxon>
        <taxon>Myxococcota</taxon>
        <taxon>Polyangia</taxon>
        <taxon>Nannocystales</taxon>
        <taxon>Nannocystaceae</taxon>
        <taxon>Nannocystis</taxon>
    </lineage>
</organism>
<sequence>MVGFWLVILLAIALLATLPAYQHSRSWGYYPSGIIGLMLLVLISLMWFGLIAFSWPWAAPPSRP</sequence>
<keyword evidence="1" id="KW-0812">Transmembrane</keyword>
<keyword evidence="1" id="KW-1133">Transmembrane helix</keyword>
<dbReference type="Pfam" id="PF11752">
    <property type="entry name" value="DUF3309"/>
    <property type="match status" value="1"/>
</dbReference>
<dbReference type="EMBL" id="FOMX01000040">
    <property type="protein sequence ID" value="SFF26789.1"/>
    <property type="molecule type" value="Genomic_DNA"/>
</dbReference>
<proteinExistence type="predicted"/>
<keyword evidence="1" id="KW-0472">Membrane</keyword>
<name>A0A1I2HB90_9BACT</name>
<evidence type="ECO:0008006" key="4">
    <source>
        <dbReference type="Google" id="ProtNLM"/>
    </source>
</evidence>
<evidence type="ECO:0000256" key="1">
    <source>
        <dbReference type="SAM" id="Phobius"/>
    </source>
</evidence>
<evidence type="ECO:0000313" key="3">
    <source>
        <dbReference type="Proteomes" id="UP000199400"/>
    </source>
</evidence>
<keyword evidence="3" id="KW-1185">Reference proteome</keyword>
<dbReference type="RefSeq" id="WP_096328229.1">
    <property type="nucleotide sequence ID" value="NZ_FOMX01000040.1"/>
</dbReference>
<reference evidence="3" key="1">
    <citation type="submission" date="2016-10" db="EMBL/GenBank/DDBJ databases">
        <authorList>
            <person name="Varghese N."/>
            <person name="Submissions S."/>
        </authorList>
    </citation>
    <scope>NUCLEOTIDE SEQUENCE [LARGE SCALE GENOMIC DNA]</scope>
    <source>
        <strain evidence="3">ATCC 25963</strain>
    </source>
</reference>
<dbReference type="InterPro" id="IPR021738">
    <property type="entry name" value="DUF3309"/>
</dbReference>
<dbReference type="AlphaFoldDB" id="A0A1I2HB90"/>
<dbReference type="Proteomes" id="UP000199400">
    <property type="component" value="Unassembled WGS sequence"/>
</dbReference>
<protein>
    <recommendedName>
        <fullName evidence="4">DUF3309 domain-containing protein</fullName>
    </recommendedName>
</protein>
<accession>A0A1I2HB90</accession>
<dbReference type="OrthoDB" id="7069206at2"/>
<gene>
    <name evidence="2" type="ORF">SAMN02745121_07835</name>
</gene>
<feature type="transmembrane region" description="Helical" evidence="1">
    <location>
        <begin position="30"/>
        <end position="53"/>
    </location>
</feature>
<evidence type="ECO:0000313" key="2">
    <source>
        <dbReference type="EMBL" id="SFF26789.1"/>
    </source>
</evidence>
<dbReference type="STRING" id="54.SAMN02745121_07835"/>